<protein>
    <submittedName>
        <fullName evidence="1">Uncharacterized protein</fullName>
    </submittedName>
</protein>
<organism evidence="1">
    <name type="scientific">Calcidiscus leptoporus</name>
    <dbReference type="NCBI Taxonomy" id="127549"/>
    <lineage>
        <taxon>Eukaryota</taxon>
        <taxon>Haptista</taxon>
        <taxon>Haptophyta</taxon>
        <taxon>Prymnesiophyceae</taxon>
        <taxon>Coccolithales</taxon>
        <taxon>Calcidiscaceae</taxon>
        <taxon>Calcidiscus</taxon>
    </lineage>
</organism>
<dbReference type="EMBL" id="HBER01056497">
    <property type="protein sequence ID" value="CAD8552919.1"/>
    <property type="molecule type" value="Transcribed_RNA"/>
</dbReference>
<name>A0A7S0P5G8_9EUKA</name>
<evidence type="ECO:0000313" key="1">
    <source>
        <dbReference type="EMBL" id="CAD8552919.1"/>
    </source>
</evidence>
<proteinExistence type="predicted"/>
<gene>
    <name evidence="1" type="ORF">CLEP1334_LOCUS28210</name>
</gene>
<sequence length="294" mass="33739">MADKWRIRPNGSGCLRLFDRGFYVRAFECPPFQPKANIPVYNLTELERKRGKIVFSKTLSYCTQSQVILTMNLQTRDAKGILGGIRIAGAIRWLPASFLRHDLPMRSYANNFGFIISGDLRPRCAYPFDAFTTTDRSECRRQKYSEQFSQRRLKTVARACSDARASPNGPSAKWRAETSQVIEHACCLKDKSLAIRYVQEHEMLTRNASDCERGNGLNQMTLHWEPHHVLGVYFFRAEDAPYARRVWAMTTRALGAPRLLCQFPMRRYVQEDSCNGGDEHCGTVLQHVVFKDSK</sequence>
<reference evidence="1" key="1">
    <citation type="submission" date="2021-01" db="EMBL/GenBank/DDBJ databases">
        <authorList>
            <person name="Corre E."/>
            <person name="Pelletier E."/>
            <person name="Niang G."/>
            <person name="Scheremetjew M."/>
            <person name="Finn R."/>
            <person name="Kale V."/>
            <person name="Holt S."/>
            <person name="Cochrane G."/>
            <person name="Meng A."/>
            <person name="Brown T."/>
            <person name="Cohen L."/>
        </authorList>
    </citation>
    <scope>NUCLEOTIDE SEQUENCE</scope>
    <source>
        <strain evidence="1">RCC1130</strain>
    </source>
</reference>
<accession>A0A7S0P5G8</accession>
<dbReference type="AlphaFoldDB" id="A0A7S0P5G8"/>